<dbReference type="PANTHER" id="PTHR22916:SF3">
    <property type="entry name" value="UDP-GLCNAC:BETAGAL BETA-1,3-N-ACETYLGLUCOSAMINYLTRANSFERASE-LIKE PROTEIN 1"/>
    <property type="match status" value="1"/>
</dbReference>
<dbReference type="OrthoDB" id="9802649at2"/>
<dbReference type="InterPro" id="IPR029044">
    <property type="entry name" value="Nucleotide-diphossugar_trans"/>
</dbReference>
<evidence type="ECO:0000313" key="3">
    <source>
        <dbReference type="Proteomes" id="UP000199420"/>
    </source>
</evidence>
<dbReference type="SUPFAM" id="SSF53448">
    <property type="entry name" value="Nucleotide-diphospho-sugar transferases"/>
    <property type="match status" value="1"/>
</dbReference>
<proteinExistence type="predicted"/>
<feature type="domain" description="Glycosyltransferase 2-like" evidence="1">
    <location>
        <begin position="7"/>
        <end position="136"/>
    </location>
</feature>
<dbReference type="STRING" id="529704.SAMN02927913_2975"/>
<dbReference type="EMBL" id="FNYC01000004">
    <property type="protein sequence ID" value="SEJ02952.1"/>
    <property type="molecule type" value="Genomic_DNA"/>
</dbReference>
<keyword evidence="3" id="KW-1185">Reference proteome</keyword>
<evidence type="ECO:0000259" key="1">
    <source>
        <dbReference type="Pfam" id="PF00535"/>
    </source>
</evidence>
<dbReference type="RefSeq" id="WP_091338644.1">
    <property type="nucleotide sequence ID" value="NZ_FNYC01000004.1"/>
</dbReference>
<accession>A0A1H6VRW6</accession>
<dbReference type="Proteomes" id="UP000199420">
    <property type="component" value="Unassembled WGS sequence"/>
</dbReference>
<organism evidence="2 3">
    <name type="scientific">Frateuria terrea</name>
    <dbReference type="NCBI Taxonomy" id="529704"/>
    <lineage>
        <taxon>Bacteria</taxon>
        <taxon>Pseudomonadati</taxon>
        <taxon>Pseudomonadota</taxon>
        <taxon>Gammaproteobacteria</taxon>
        <taxon>Lysobacterales</taxon>
        <taxon>Rhodanobacteraceae</taxon>
        <taxon>Frateuria</taxon>
    </lineage>
</organism>
<dbReference type="Gene3D" id="3.90.550.10">
    <property type="entry name" value="Spore Coat Polysaccharide Biosynthesis Protein SpsA, Chain A"/>
    <property type="match status" value="1"/>
</dbReference>
<protein>
    <submittedName>
        <fullName evidence="2">Glycosyltransferase involved in cell wall bisynthesis</fullName>
    </submittedName>
</protein>
<gene>
    <name evidence="2" type="ORF">SAMN04487997_2255</name>
</gene>
<dbReference type="PANTHER" id="PTHR22916">
    <property type="entry name" value="GLYCOSYLTRANSFERASE"/>
    <property type="match status" value="1"/>
</dbReference>
<sequence length="249" mass="28413">MSPYLVSVVMPVYNAEPWMRRSIDSVLRQTHTSLELIAVDDGSSDGSWAVLQDYAGADDRVRPIRLERNGGVAAARNAGIAAATGSHVAFLDSDDWWHPRKLEWQLAQMIAAGVQVSYGPYDRVTPQGRLLSQVRPREAVDYRDMLKSNHIGHLTGMYERSLGAAGFRRVGHEDYVFWLELVRRAGRAICISTQEPLAWYLVRDGSVSSNKIRAAAWQWRIYRQIERLGWLPSAVYMFHYTWHAVRKRN</sequence>
<dbReference type="Pfam" id="PF00535">
    <property type="entry name" value="Glycos_transf_2"/>
    <property type="match status" value="1"/>
</dbReference>
<evidence type="ECO:0000313" key="2">
    <source>
        <dbReference type="EMBL" id="SEJ02952.1"/>
    </source>
</evidence>
<dbReference type="CDD" id="cd00761">
    <property type="entry name" value="Glyco_tranf_GTA_type"/>
    <property type="match status" value="1"/>
</dbReference>
<dbReference type="AlphaFoldDB" id="A0A1H6VRW6"/>
<reference evidence="2 3" key="1">
    <citation type="submission" date="2016-10" db="EMBL/GenBank/DDBJ databases">
        <authorList>
            <person name="de Groot N.N."/>
        </authorList>
    </citation>
    <scope>NUCLEOTIDE SEQUENCE [LARGE SCALE GENOMIC DNA]</scope>
    <source>
        <strain evidence="2 3">DSM 26515</strain>
    </source>
</reference>
<name>A0A1H6VRW6_9GAMM</name>
<dbReference type="GO" id="GO:0016758">
    <property type="term" value="F:hexosyltransferase activity"/>
    <property type="evidence" value="ECO:0007669"/>
    <property type="project" value="UniProtKB-ARBA"/>
</dbReference>
<dbReference type="InterPro" id="IPR001173">
    <property type="entry name" value="Glyco_trans_2-like"/>
</dbReference>
<keyword evidence="2" id="KW-0808">Transferase</keyword>